<name>A0A1Y1XPV4_9FUNG</name>
<accession>A0A1Y1XPV4</accession>
<dbReference type="InterPro" id="IPR013212">
    <property type="entry name" value="Mad3/Bub1_I"/>
</dbReference>
<evidence type="ECO:0000313" key="4">
    <source>
        <dbReference type="Proteomes" id="UP000193944"/>
    </source>
</evidence>
<evidence type="ECO:0000256" key="1">
    <source>
        <dbReference type="SAM" id="MobiDB-lite"/>
    </source>
</evidence>
<dbReference type="InterPro" id="IPR011990">
    <property type="entry name" value="TPR-like_helical_dom_sf"/>
</dbReference>
<dbReference type="GO" id="GO:0004672">
    <property type="term" value="F:protein kinase activity"/>
    <property type="evidence" value="ECO:0007669"/>
    <property type="project" value="TreeGrafter"/>
</dbReference>
<protein>
    <recommendedName>
        <fullName evidence="2">BUB1 N-terminal domain-containing protein</fullName>
    </recommendedName>
</protein>
<dbReference type="PANTHER" id="PTHR14030:SF4">
    <property type="entry name" value="BUB1 KINASE, ISOFORM A-RELATED"/>
    <property type="match status" value="1"/>
</dbReference>
<feature type="domain" description="BUB1 N-terminal" evidence="2">
    <location>
        <begin position="111"/>
        <end position="284"/>
    </location>
</feature>
<keyword evidence="4" id="KW-1185">Reference proteome</keyword>
<dbReference type="GO" id="GO:0007094">
    <property type="term" value="P:mitotic spindle assembly checkpoint signaling"/>
    <property type="evidence" value="ECO:0007669"/>
    <property type="project" value="InterPro"/>
</dbReference>
<dbReference type="Gene3D" id="1.25.40.430">
    <property type="match status" value="1"/>
</dbReference>
<proteinExistence type="predicted"/>
<dbReference type="GO" id="GO:0005634">
    <property type="term" value="C:nucleus"/>
    <property type="evidence" value="ECO:0007669"/>
    <property type="project" value="TreeGrafter"/>
</dbReference>
<dbReference type="PANTHER" id="PTHR14030">
    <property type="entry name" value="MITOTIC CHECKPOINT SERINE/THREONINE-PROTEIN KINASE BUB1"/>
    <property type="match status" value="1"/>
</dbReference>
<dbReference type="SMART" id="SM00777">
    <property type="entry name" value="Mad3_BUB1_I"/>
    <property type="match status" value="1"/>
</dbReference>
<dbReference type="GO" id="GO:0032991">
    <property type="term" value="C:protein-containing complex"/>
    <property type="evidence" value="ECO:0007669"/>
    <property type="project" value="UniProtKB-ARBA"/>
</dbReference>
<dbReference type="Proteomes" id="UP000193944">
    <property type="component" value="Unassembled WGS sequence"/>
</dbReference>
<dbReference type="OrthoDB" id="248495at2759"/>
<evidence type="ECO:0000259" key="2">
    <source>
        <dbReference type="PROSITE" id="PS51489"/>
    </source>
</evidence>
<dbReference type="STRING" id="1754192.A0A1Y1XPV4"/>
<dbReference type="PROSITE" id="PS51489">
    <property type="entry name" value="BUB1_N"/>
    <property type="match status" value="1"/>
</dbReference>
<dbReference type="SUPFAM" id="SSF48452">
    <property type="entry name" value="TPR-like"/>
    <property type="match status" value="1"/>
</dbReference>
<feature type="region of interest" description="Disordered" evidence="1">
    <location>
        <begin position="78"/>
        <end position="103"/>
    </location>
</feature>
<sequence>MMENERISYSSLLDEKREISKSFPKSKFQISNQELISNYYQKINNNNNNNNNKTNTTAILSPIDVNTPKENNNYSYHFSSKSNSFNNNNTDNDNNNNINSSLIRKRKPIINQNKLKKQKIDDIHQNWQKIKNYVKKHSETEEDIKRLKTLFENFSSKSVPEQYKEDQLLLDVWLEFIHLLIRAKDETKSIQNCFKFLTKHKIGRKNAQFYLEWAEFEQSQGNYEEAKNILSKGMDYGAQPEISLKLKLNIIQNLSNKKDEKFHYELNNDNNNLTKDNEINEKNYNKAININNENKSDQDYKVY</sequence>
<organism evidence="3 4">
    <name type="scientific">Anaeromyces robustus</name>
    <dbReference type="NCBI Taxonomy" id="1754192"/>
    <lineage>
        <taxon>Eukaryota</taxon>
        <taxon>Fungi</taxon>
        <taxon>Fungi incertae sedis</taxon>
        <taxon>Chytridiomycota</taxon>
        <taxon>Chytridiomycota incertae sedis</taxon>
        <taxon>Neocallimastigomycetes</taxon>
        <taxon>Neocallimastigales</taxon>
        <taxon>Neocallimastigaceae</taxon>
        <taxon>Anaeromyces</taxon>
    </lineage>
</organism>
<dbReference type="AlphaFoldDB" id="A0A1Y1XPV4"/>
<dbReference type="GO" id="GO:0051754">
    <property type="term" value="P:meiotic sister chromatid cohesion, centromeric"/>
    <property type="evidence" value="ECO:0007669"/>
    <property type="project" value="TreeGrafter"/>
</dbReference>
<feature type="compositionally biased region" description="Low complexity" evidence="1">
    <location>
        <begin position="78"/>
        <end position="101"/>
    </location>
</feature>
<evidence type="ECO:0000313" key="3">
    <source>
        <dbReference type="EMBL" id="ORX87789.1"/>
    </source>
</evidence>
<gene>
    <name evidence="3" type="ORF">BCR32DRAFT_264024</name>
</gene>
<reference evidence="3 4" key="1">
    <citation type="submission" date="2016-08" db="EMBL/GenBank/DDBJ databases">
        <title>A Parts List for Fungal Cellulosomes Revealed by Comparative Genomics.</title>
        <authorList>
            <consortium name="DOE Joint Genome Institute"/>
            <person name="Haitjema C.H."/>
            <person name="Gilmore S.P."/>
            <person name="Henske J.K."/>
            <person name="Solomon K.V."/>
            <person name="De Groot R."/>
            <person name="Kuo A."/>
            <person name="Mondo S.J."/>
            <person name="Salamov A.A."/>
            <person name="Labutti K."/>
            <person name="Zhao Z."/>
            <person name="Chiniquy J."/>
            <person name="Barry K."/>
            <person name="Brewer H.M."/>
            <person name="Purvine S.O."/>
            <person name="Wright A.T."/>
            <person name="Boxma B."/>
            <person name="Van Alen T."/>
            <person name="Hackstein J.H."/>
            <person name="Baker S.E."/>
            <person name="Grigoriev I.V."/>
            <person name="O'Malley M.A."/>
        </authorList>
    </citation>
    <scope>NUCLEOTIDE SEQUENCE [LARGE SCALE GENOMIC DNA]</scope>
    <source>
        <strain evidence="3 4">S4</strain>
    </source>
</reference>
<dbReference type="Pfam" id="PF08311">
    <property type="entry name" value="Mad3_BUB1_I"/>
    <property type="match status" value="1"/>
</dbReference>
<dbReference type="EMBL" id="MCFG01000005">
    <property type="protein sequence ID" value="ORX87789.1"/>
    <property type="molecule type" value="Genomic_DNA"/>
</dbReference>
<reference evidence="3 4" key="2">
    <citation type="submission" date="2016-08" db="EMBL/GenBank/DDBJ databases">
        <title>Pervasive Adenine N6-methylation of Active Genes in Fungi.</title>
        <authorList>
            <consortium name="DOE Joint Genome Institute"/>
            <person name="Mondo S.J."/>
            <person name="Dannebaum R.O."/>
            <person name="Kuo R.C."/>
            <person name="Labutti K."/>
            <person name="Haridas S."/>
            <person name="Kuo A."/>
            <person name="Salamov A."/>
            <person name="Ahrendt S.R."/>
            <person name="Lipzen A."/>
            <person name="Sullivan W."/>
            <person name="Andreopoulos W.B."/>
            <person name="Clum A."/>
            <person name="Lindquist E."/>
            <person name="Daum C."/>
            <person name="Ramamoorthy G.K."/>
            <person name="Gryganskyi A."/>
            <person name="Culley D."/>
            <person name="Magnuson J.K."/>
            <person name="James T.Y."/>
            <person name="O'Malley M.A."/>
            <person name="Stajich J.E."/>
            <person name="Spatafora J.W."/>
            <person name="Visel A."/>
            <person name="Grigoriev I.V."/>
        </authorList>
    </citation>
    <scope>NUCLEOTIDE SEQUENCE [LARGE SCALE GENOMIC DNA]</scope>
    <source>
        <strain evidence="3 4">S4</strain>
    </source>
</reference>
<comment type="caution">
    <text evidence="3">The sequence shown here is derived from an EMBL/GenBank/DDBJ whole genome shotgun (WGS) entry which is preliminary data.</text>
</comment>
<dbReference type="InterPro" id="IPR015661">
    <property type="entry name" value="Bub1/Mad3"/>
</dbReference>